<name>A0A667X704_9TELE</name>
<dbReference type="Pfam" id="PF00061">
    <property type="entry name" value="Lipocalin"/>
    <property type="match status" value="1"/>
</dbReference>
<dbReference type="GO" id="GO:0000302">
    <property type="term" value="P:response to reactive oxygen species"/>
    <property type="evidence" value="ECO:0007669"/>
    <property type="project" value="TreeGrafter"/>
</dbReference>
<dbReference type="SUPFAM" id="SSF50814">
    <property type="entry name" value="Lipocalins"/>
    <property type="match status" value="1"/>
</dbReference>
<keyword evidence="6 10" id="KW-0732">Signal</keyword>
<dbReference type="PRINTS" id="PR01219">
    <property type="entry name" value="APOLIPOPROTD"/>
</dbReference>
<dbReference type="GO" id="GO:0006869">
    <property type="term" value="P:lipid transport"/>
    <property type="evidence" value="ECO:0007669"/>
    <property type="project" value="InterPro"/>
</dbReference>
<organism evidence="13 14">
    <name type="scientific">Myripristis murdjan</name>
    <name type="common">pinecone soldierfish</name>
    <dbReference type="NCBI Taxonomy" id="586833"/>
    <lineage>
        <taxon>Eukaryota</taxon>
        <taxon>Metazoa</taxon>
        <taxon>Chordata</taxon>
        <taxon>Craniata</taxon>
        <taxon>Vertebrata</taxon>
        <taxon>Euteleostomi</taxon>
        <taxon>Actinopterygii</taxon>
        <taxon>Neopterygii</taxon>
        <taxon>Teleostei</taxon>
        <taxon>Neoteleostei</taxon>
        <taxon>Acanthomorphata</taxon>
        <taxon>Holocentriformes</taxon>
        <taxon>Holocentridae</taxon>
        <taxon>Myripristis</taxon>
    </lineage>
</organism>
<dbReference type="Gene3D" id="2.40.128.20">
    <property type="match status" value="1"/>
</dbReference>
<proteinExistence type="inferred from homology"/>
<keyword evidence="8" id="KW-0325">Glycoprotein</keyword>
<dbReference type="GO" id="GO:0007420">
    <property type="term" value="P:brain development"/>
    <property type="evidence" value="ECO:0007669"/>
    <property type="project" value="InterPro"/>
</dbReference>
<dbReference type="PROSITE" id="PS00213">
    <property type="entry name" value="LIPOCALIN"/>
    <property type="match status" value="1"/>
</dbReference>
<evidence type="ECO:0000256" key="7">
    <source>
        <dbReference type="ARBA" id="ARBA00023121"/>
    </source>
</evidence>
<dbReference type="InterPro" id="IPR026222">
    <property type="entry name" value="ApoD_vertbrte"/>
</dbReference>
<dbReference type="Ensembl" id="ENSMMDT00005004785.1">
    <property type="protein sequence ID" value="ENSMMDP00005004666.1"/>
    <property type="gene ID" value="ENSMMDG00005002515.1"/>
</dbReference>
<evidence type="ECO:0000256" key="4">
    <source>
        <dbReference type="ARBA" id="ARBA00022448"/>
    </source>
</evidence>
<evidence type="ECO:0000256" key="5">
    <source>
        <dbReference type="ARBA" id="ARBA00022525"/>
    </source>
</evidence>
<dbReference type="PANTHER" id="PTHR10612:SF15">
    <property type="entry name" value="APOLIPOPROTEIN D"/>
    <property type="match status" value="1"/>
</dbReference>
<dbReference type="GO" id="GO:0005576">
    <property type="term" value="C:extracellular region"/>
    <property type="evidence" value="ECO:0007669"/>
    <property type="project" value="UniProtKB-SubCell"/>
</dbReference>
<dbReference type="Proteomes" id="UP000472263">
    <property type="component" value="Chromosome 20"/>
</dbReference>
<reference evidence="13" key="3">
    <citation type="submission" date="2025-09" db="UniProtKB">
        <authorList>
            <consortium name="Ensembl"/>
        </authorList>
    </citation>
    <scope>IDENTIFICATION</scope>
</reference>
<dbReference type="InterPro" id="IPR000566">
    <property type="entry name" value="Lipocln_cytosolic_FA-bd_dom"/>
</dbReference>
<keyword evidence="7" id="KW-0446">Lipid-binding</keyword>
<dbReference type="PANTHER" id="PTHR10612">
    <property type="entry name" value="APOLIPOPROTEIN D"/>
    <property type="match status" value="1"/>
</dbReference>
<evidence type="ECO:0000259" key="12">
    <source>
        <dbReference type="Pfam" id="PF00061"/>
    </source>
</evidence>
<evidence type="ECO:0000256" key="2">
    <source>
        <dbReference type="ARBA" id="ARBA00006889"/>
    </source>
</evidence>
<dbReference type="GO" id="GO:0006629">
    <property type="term" value="P:lipid metabolic process"/>
    <property type="evidence" value="ECO:0007669"/>
    <property type="project" value="TreeGrafter"/>
</dbReference>
<keyword evidence="14" id="KW-1185">Reference proteome</keyword>
<dbReference type="PRINTS" id="PR02058">
    <property type="entry name" value="APODVERTBRTE"/>
</dbReference>
<dbReference type="PIRSF" id="PIRSF036893">
    <property type="entry name" value="Lipocalin_ApoD"/>
    <property type="match status" value="1"/>
</dbReference>
<evidence type="ECO:0000256" key="3">
    <source>
        <dbReference type="ARBA" id="ARBA00019890"/>
    </source>
</evidence>
<dbReference type="InterPro" id="IPR012674">
    <property type="entry name" value="Calycin"/>
</dbReference>
<dbReference type="GO" id="GO:0008289">
    <property type="term" value="F:lipid binding"/>
    <property type="evidence" value="ECO:0007669"/>
    <property type="project" value="UniProtKB-KW"/>
</dbReference>
<dbReference type="GO" id="GO:0042246">
    <property type="term" value="P:tissue regeneration"/>
    <property type="evidence" value="ECO:0007669"/>
    <property type="project" value="InterPro"/>
</dbReference>
<evidence type="ECO:0000313" key="14">
    <source>
        <dbReference type="Proteomes" id="UP000472263"/>
    </source>
</evidence>
<keyword evidence="9" id="KW-0873">Pyrrolidone carboxylic acid</keyword>
<evidence type="ECO:0000256" key="8">
    <source>
        <dbReference type="ARBA" id="ARBA00023180"/>
    </source>
</evidence>
<comment type="subcellular location">
    <subcellularLocation>
        <location evidence="1">Secreted</location>
    </subcellularLocation>
</comment>
<protein>
    <recommendedName>
        <fullName evidence="3">Apolipoprotein D</fullName>
    </recommendedName>
</protein>
<dbReference type="AlphaFoldDB" id="A0A667X704"/>
<sequence length="179" mass="20105">MMSPACLLLLVLPLASAISFNWGPCPSPSVQANFTFQRFTGKWYKIESLPTYLATYKCVEANFLVDIFGKAMAIFTKTVDDAVEVTEGSVHQDIGEPAKLQISYYYCKPSPWWVLATDYTSVAAIYSCTSFLNYFHLEYVWIAGRTRSLPPEVVQEAKMVFQRNNIDVSKLVPADQTGC</sequence>
<feature type="signal peptide" evidence="10">
    <location>
        <begin position="1"/>
        <end position="17"/>
    </location>
</feature>
<evidence type="ECO:0000256" key="6">
    <source>
        <dbReference type="ARBA" id="ARBA00022729"/>
    </source>
</evidence>
<accession>A0A667X704</accession>
<dbReference type="GO" id="GO:0005737">
    <property type="term" value="C:cytoplasm"/>
    <property type="evidence" value="ECO:0007669"/>
    <property type="project" value="TreeGrafter"/>
</dbReference>
<dbReference type="InterPro" id="IPR002969">
    <property type="entry name" value="ApolipopD"/>
</dbReference>
<evidence type="ECO:0000256" key="10">
    <source>
        <dbReference type="PIRNR" id="PIRNR036893"/>
    </source>
</evidence>
<keyword evidence="4" id="KW-0813">Transport</keyword>
<comment type="similarity">
    <text evidence="2 10 11">Belongs to the calycin superfamily. Lipocalin family.</text>
</comment>
<evidence type="ECO:0000256" key="11">
    <source>
        <dbReference type="RuleBase" id="RU003695"/>
    </source>
</evidence>
<dbReference type="InParanoid" id="A0A667X704"/>
<reference evidence="13" key="1">
    <citation type="submission" date="2019-06" db="EMBL/GenBank/DDBJ databases">
        <authorList>
            <consortium name="Wellcome Sanger Institute Data Sharing"/>
        </authorList>
    </citation>
    <scope>NUCLEOTIDE SEQUENCE [LARGE SCALE GENOMIC DNA]</scope>
</reference>
<feature type="chain" id="PRO_5025720563" description="Apolipoprotein D" evidence="10">
    <location>
        <begin position="18"/>
        <end position="179"/>
    </location>
</feature>
<evidence type="ECO:0000256" key="9">
    <source>
        <dbReference type="ARBA" id="ARBA00023283"/>
    </source>
</evidence>
<evidence type="ECO:0000256" key="1">
    <source>
        <dbReference type="ARBA" id="ARBA00004613"/>
    </source>
</evidence>
<evidence type="ECO:0000313" key="13">
    <source>
        <dbReference type="Ensembl" id="ENSMMDP00005004666.1"/>
    </source>
</evidence>
<reference evidence="13" key="2">
    <citation type="submission" date="2025-08" db="UniProtKB">
        <authorList>
            <consortium name="Ensembl"/>
        </authorList>
    </citation>
    <scope>IDENTIFICATION</scope>
</reference>
<keyword evidence="5" id="KW-0964">Secreted</keyword>
<dbReference type="InterPro" id="IPR022272">
    <property type="entry name" value="Lipocalin_CS"/>
</dbReference>
<feature type="domain" description="Lipocalin/cytosolic fatty-acid binding" evidence="12">
    <location>
        <begin position="40"/>
        <end position="177"/>
    </location>
</feature>
<dbReference type="InterPro" id="IPR022271">
    <property type="entry name" value="Lipocalin_ApoD"/>
</dbReference>
<dbReference type="GeneTree" id="ENSGT00510000046981"/>